<name>A0A4Z0PI71_9BACT</name>
<keyword evidence="1" id="KW-1133">Transmembrane helix</keyword>
<feature type="transmembrane region" description="Helical" evidence="1">
    <location>
        <begin position="34"/>
        <end position="54"/>
    </location>
</feature>
<proteinExistence type="predicted"/>
<feature type="transmembrane region" description="Helical" evidence="1">
    <location>
        <begin position="123"/>
        <end position="141"/>
    </location>
</feature>
<keyword evidence="1" id="KW-0472">Membrane</keyword>
<evidence type="ECO:0000313" key="3">
    <source>
        <dbReference type="Proteomes" id="UP000297739"/>
    </source>
</evidence>
<keyword evidence="3" id="KW-1185">Reference proteome</keyword>
<keyword evidence="1" id="KW-0812">Transmembrane</keyword>
<dbReference type="EMBL" id="SRLD01000034">
    <property type="protein sequence ID" value="TGE14542.1"/>
    <property type="molecule type" value="Genomic_DNA"/>
</dbReference>
<evidence type="ECO:0000256" key="1">
    <source>
        <dbReference type="SAM" id="Phobius"/>
    </source>
</evidence>
<dbReference type="OrthoDB" id="9813621at2"/>
<feature type="transmembrane region" description="Helical" evidence="1">
    <location>
        <begin position="94"/>
        <end position="111"/>
    </location>
</feature>
<comment type="caution">
    <text evidence="2">The sequence shown here is derived from an EMBL/GenBank/DDBJ whole genome shotgun (WGS) entry which is preliminary data.</text>
</comment>
<dbReference type="Proteomes" id="UP000297739">
    <property type="component" value="Unassembled WGS sequence"/>
</dbReference>
<dbReference type="AlphaFoldDB" id="A0A4Z0PI71"/>
<sequence length="188" mass="19595">MQPRNIARIALAIGFLLLIPLVAMQFTKEVVWDLFDFAVAGTLLFGTGLTYEVVASKGGNTAYRVAVGAAVAVVLLLVWTNLAVGLIGSENNPANLMYGGVLAVAISGALAARFRPRGMARTLLATALAQIGVAVLALLIGPHQVASEEAGNIVDILSVNAFFVVLWIGAALLFRRASVMGPAPEPTI</sequence>
<feature type="transmembrane region" description="Helical" evidence="1">
    <location>
        <begin position="153"/>
        <end position="174"/>
    </location>
</feature>
<gene>
    <name evidence="2" type="ORF">E5J99_15885</name>
</gene>
<protein>
    <submittedName>
        <fullName evidence="2">Uncharacterized protein</fullName>
    </submittedName>
</protein>
<feature type="transmembrane region" description="Helical" evidence="1">
    <location>
        <begin position="66"/>
        <end position="88"/>
    </location>
</feature>
<evidence type="ECO:0000313" key="2">
    <source>
        <dbReference type="EMBL" id="TGE14542.1"/>
    </source>
</evidence>
<accession>A0A4Z0PI71</accession>
<reference evidence="2 3" key="1">
    <citation type="submission" date="2019-04" db="EMBL/GenBank/DDBJ databases">
        <authorList>
            <person name="Feng G."/>
            <person name="Zhang J."/>
            <person name="Zhu H."/>
        </authorList>
    </citation>
    <scope>NUCLEOTIDE SEQUENCE [LARGE SCALE GENOMIC DNA]</scope>
    <source>
        <strain evidence="2 3">JCM 17223</strain>
    </source>
</reference>
<organism evidence="2 3">
    <name type="scientific">Hymenobacter elongatus</name>
    <dbReference type="NCBI Taxonomy" id="877208"/>
    <lineage>
        <taxon>Bacteria</taxon>
        <taxon>Pseudomonadati</taxon>
        <taxon>Bacteroidota</taxon>
        <taxon>Cytophagia</taxon>
        <taxon>Cytophagales</taxon>
        <taxon>Hymenobacteraceae</taxon>
        <taxon>Hymenobacter</taxon>
    </lineage>
</organism>